<evidence type="ECO:0000313" key="3">
    <source>
        <dbReference type="Proteomes" id="UP000737402"/>
    </source>
</evidence>
<feature type="transmembrane region" description="Helical" evidence="1">
    <location>
        <begin position="52"/>
        <end position="81"/>
    </location>
</feature>
<evidence type="ECO:0000313" key="2">
    <source>
        <dbReference type="EMBL" id="MBM7622415.1"/>
    </source>
</evidence>
<protein>
    <submittedName>
        <fullName evidence="2">Lia operon protein LiaI</fullName>
    </submittedName>
</protein>
<keyword evidence="1" id="KW-1133">Transmembrane helix</keyword>
<keyword evidence="1" id="KW-0812">Transmembrane</keyword>
<gene>
    <name evidence="2" type="ORF">JOC95_004332</name>
</gene>
<name>A0ABS2P7N8_9BACI</name>
<organism evidence="2 3">
    <name type="scientific">Sutcliffiella tianshenii</name>
    <dbReference type="NCBI Taxonomy" id="1463404"/>
    <lineage>
        <taxon>Bacteria</taxon>
        <taxon>Bacillati</taxon>
        <taxon>Bacillota</taxon>
        <taxon>Bacilli</taxon>
        <taxon>Bacillales</taxon>
        <taxon>Bacillaceae</taxon>
        <taxon>Sutcliffiella</taxon>
    </lineage>
</organism>
<dbReference type="EMBL" id="JAFBED010000019">
    <property type="protein sequence ID" value="MBM7622415.1"/>
    <property type="molecule type" value="Genomic_DNA"/>
</dbReference>
<evidence type="ECO:0000256" key="1">
    <source>
        <dbReference type="SAM" id="Phobius"/>
    </source>
</evidence>
<keyword evidence="1" id="KW-0472">Membrane</keyword>
<dbReference type="RefSeq" id="WP_204420167.1">
    <property type="nucleotide sequence ID" value="NZ_JAFBED010000019.1"/>
</dbReference>
<keyword evidence="3" id="KW-1185">Reference proteome</keyword>
<dbReference type="Proteomes" id="UP000737402">
    <property type="component" value="Unassembled WGS sequence"/>
</dbReference>
<reference evidence="2 3" key="1">
    <citation type="submission" date="2021-01" db="EMBL/GenBank/DDBJ databases">
        <title>Genomic Encyclopedia of Type Strains, Phase IV (KMG-IV): sequencing the most valuable type-strain genomes for metagenomic binning, comparative biology and taxonomic classification.</title>
        <authorList>
            <person name="Goeker M."/>
        </authorList>
    </citation>
    <scope>NUCLEOTIDE SEQUENCE [LARGE SCALE GENOMIC DNA]</scope>
    <source>
        <strain evidence="2 3">DSM 25879</strain>
    </source>
</reference>
<comment type="caution">
    <text evidence="2">The sequence shown here is derived from an EMBL/GenBank/DDBJ whole genome shotgun (WGS) entry which is preliminary data.</text>
</comment>
<sequence>MKKFGLLLVGVIAFFVLLANIGPLLGLALSLVVSYYAVKEFMKTDSTANKVLWGIIGLIAIGFSIANVPAVLGLVAAYILYLVYKNWNKTKDTIIESKESSDPFTNFEKEWNALTNK</sequence>
<proteinExistence type="predicted"/>
<accession>A0ABS2P7N8</accession>